<name>X5DDV8_9BACT</name>
<dbReference type="OrthoDB" id="191172at2"/>
<dbReference type="STRING" id="1168034.FH5T_05105"/>
<dbReference type="AlphaFoldDB" id="X5DDV8"/>
<organism evidence="2 4">
    <name type="scientific">Draconibacterium orientale</name>
    <dbReference type="NCBI Taxonomy" id="1168034"/>
    <lineage>
        <taxon>Bacteria</taxon>
        <taxon>Pseudomonadati</taxon>
        <taxon>Bacteroidota</taxon>
        <taxon>Bacteroidia</taxon>
        <taxon>Marinilabiliales</taxon>
        <taxon>Prolixibacteraceae</taxon>
        <taxon>Draconibacterium</taxon>
    </lineage>
</organism>
<reference evidence="1 3" key="1">
    <citation type="submission" date="2014-03" db="EMBL/GenBank/DDBJ databases">
        <title>Complete genome sequence of a deeply braunched marine Bacteroidia bacterium Draconibacterium orientale type strain FH5T.</title>
        <authorList>
            <person name="Li X."/>
            <person name="Wang X."/>
            <person name="Xie Z."/>
            <person name="Du Z."/>
            <person name="Chen G."/>
        </authorList>
    </citation>
    <scope>NUCLEOTIDE SEQUENCE [LARGE SCALE GENOMIC DNA]</scope>
    <source>
        <strain evidence="1 3">FH5</strain>
    </source>
</reference>
<dbReference type="Proteomes" id="UP000181981">
    <property type="component" value="Unassembled WGS sequence"/>
</dbReference>
<reference evidence="2 4" key="2">
    <citation type="submission" date="2016-10" db="EMBL/GenBank/DDBJ databases">
        <authorList>
            <person name="de Groot N.N."/>
        </authorList>
    </citation>
    <scope>NUCLEOTIDE SEQUENCE [LARGE SCALE GENOMIC DNA]</scope>
    <source>
        <strain evidence="2 4">DSM 25947</strain>
    </source>
</reference>
<dbReference type="RefSeq" id="WP_051567621.1">
    <property type="nucleotide sequence ID" value="NZ_FOHT01000036.1"/>
</dbReference>
<dbReference type="HOGENOM" id="CLU_106624_1_0_10"/>
<dbReference type="eggNOG" id="COG5340">
    <property type="taxonomic scope" value="Bacteria"/>
</dbReference>
<sequence>MVNISTYPNIPIETPVVRELIGEYQAPNSKISSMEKAGDIIRLKRGLYIANPQLNNKEISRELVANNLYGPSYVTCESALAYHGLTPERVNTMVSATLKRAKNYSTPLGIFEYITVPEAYFSIGINQVIANEEYAFLIASPEKALCDLIITTSGLRFQSVKAAREYLLYDLRIDINERTNWNVEIITDCMQYNRKRRELNFLKRALTND</sequence>
<evidence type="ECO:0000313" key="2">
    <source>
        <dbReference type="EMBL" id="SEU03003.1"/>
    </source>
</evidence>
<accession>X5DDV8</accession>
<proteinExistence type="predicted"/>
<evidence type="ECO:0000313" key="3">
    <source>
        <dbReference type="Proteomes" id="UP000023772"/>
    </source>
</evidence>
<gene>
    <name evidence="1" type="ORF">FH5T_05105</name>
    <name evidence="2" type="ORF">SAMN05444285_13626</name>
</gene>
<protein>
    <submittedName>
        <fullName evidence="2">Transcriptional regulator, AbiEi antitoxin, Type IV TA system</fullName>
    </submittedName>
</protein>
<dbReference type="EMBL" id="CP007451">
    <property type="protein sequence ID" value="AHW59184.1"/>
    <property type="molecule type" value="Genomic_DNA"/>
</dbReference>
<evidence type="ECO:0000313" key="4">
    <source>
        <dbReference type="Proteomes" id="UP000181981"/>
    </source>
</evidence>
<keyword evidence="3" id="KW-1185">Reference proteome</keyword>
<dbReference type="EMBL" id="FOHT01000036">
    <property type="protein sequence ID" value="SEU03003.1"/>
    <property type="molecule type" value="Genomic_DNA"/>
</dbReference>
<evidence type="ECO:0000313" key="1">
    <source>
        <dbReference type="EMBL" id="AHW59184.1"/>
    </source>
</evidence>
<dbReference type="Proteomes" id="UP000023772">
    <property type="component" value="Chromosome"/>
</dbReference>
<dbReference type="KEGG" id="dori:FH5T_05105"/>